<feature type="domain" description="Major facilitator superfamily (MFS) profile" evidence="9">
    <location>
        <begin position="28"/>
        <end position="450"/>
    </location>
</feature>
<evidence type="ECO:0000256" key="7">
    <source>
        <dbReference type="RuleBase" id="RU003346"/>
    </source>
</evidence>
<feature type="transmembrane region" description="Helical" evidence="8">
    <location>
        <begin position="427"/>
        <end position="444"/>
    </location>
</feature>
<evidence type="ECO:0000313" key="10">
    <source>
        <dbReference type="EMBL" id="SEA87898.1"/>
    </source>
</evidence>
<protein>
    <submittedName>
        <fullName evidence="10">MFS transporter, sugar porter (SP) family</fullName>
    </submittedName>
</protein>
<feature type="transmembrane region" description="Helical" evidence="8">
    <location>
        <begin position="94"/>
        <end position="113"/>
    </location>
</feature>
<gene>
    <name evidence="10" type="ORF">SAMN05660909_03911</name>
</gene>
<feature type="transmembrane region" description="Helical" evidence="8">
    <location>
        <begin position="67"/>
        <end position="87"/>
    </location>
</feature>
<dbReference type="InterPro" id="IPR050814">
    <property type="entry name" value="Myo-inositol_Transporter"/>
</dbReference>
<evidence type="ECO:0000256" key="2">
    <source>
        <dbReference type="ARBA" id="ARBA00010992"/>
    </source>
</evidence>
<evidence type="ECO:0000256" key="4">
    <source>
        <dbReference type="ARBA" id="ARBA00022692"/>
    </source>
</evidence>
<dbReference type="InterPro" id="IPR036259">
    <property type="entry name" value="MFS_trans_sf"/>
</dbReference>
<comment type="similarity">
    <text evidence="2 7">Belongs to the major facilitator superfamily. Sugar transporter (TC 2.A.1.1) family.</text>
</comment>
<keyword evidence="4 8" id="KW-0812">Transmembrane</keyword>
<dbReference type="Pfam" id="PF00083">
    <property type="entry name" value="Sugar_tr"/>
    <property type="match status" value="1"/>
</dbReference>
<evidence type="ECO:0000256" key="5">
    <source>
        <dbReference type="ARBA" id="ARBA00022989"/>
    </source>
</evidence>
<dbReference type="PROSITE" id="PS00217">
    <property type="entry name" value="SUGAR_TRANSPORT_2"/>
    <property type="match status" value="1"/>
</dbReference>
<evidence type="ECO:0000313" key="11">
    <source>
        <dbReference type="Proteomes" id="UP000199656"/>
    </source>
</evidence>
<dbReference type="InterPro" id="IPR020846">
    <property type="entry name" value="MFS_dom"/>
</dbReference>
<feature type="transmembrane region" description="Helical" evidence="8">
    <location>
        <begin position="298"/>
        <end position="319"/>
    </location>
</feature>
<feature type="transmembrane region" description="Helical" evidence="8">
    <location>
        <begin position="119"/>
        <end position="140"/>
    </location>
</feature>
<accession>A0A1H4ETE4</accession>
<feature type="transmembrane region" description="Helical" evidence="8">
    <location>
        <begin position="264"/>
        <end position="286"/>
    </location>
</feature>
<dbReference type="EMBL" id="FNRL01000020">
    <property type="protein sequence ID" value="SEA87898.1"/>
    <property type="molecule type" value="Genomic_DNA"/>
</dbReference>
<keyword evidence="5 8" id="KW-1133">Transmembrane helix</keyword>
<dbReference type="AlphaFoldDB" id="A0A1H4ETE4"/>
<dbReference type="Proteomes" id="UP000199656">
    <property type="component" value="Unassembled WGS sequence"/>
</dbReference>
<feature type="transmembrane region" description="Helical" evidence="8">
    <location>
        <begin position="357"/>
        <end position="382"/>
    </location>
</feature>
<comment type="subcellular location">
    <subcellularLocation>
        <location evidence="1">Membrane</location>
        <topology evidence="1">Multi-pass membrane protein</topology>
    </subcellularLocation>
</comment>
<keyword evidence="3 7" id="KW-0813">Transport</keyword>
<dbReference type="GO" id="GO:0022857">
    <property type="term" value="F:transmembrane transporter activity"/>
    <property type="evidence" value="ECO:0007669"/>
    <property type="project" value="InterPro"/>
</dbReference>
<dbReference type="PANTHER" id="PTHR48020:SF12">
    <property type="entry name" value="PROTON MYO-INOSITOL COTRANSPORTER"/>
    <property type="match status" value="1"/>
</dbReference>
<evidence type="ECO:0000256" key="3">
    <source>
        <dbReference type="ARBA" id="ARBA00022448"/>
    </source>
</evidence>
<proteinExistence type="inferred from homology"/>
<dbReference type="SUPFAM" id="SSF103473">
    <property type="entry name" value="MFS general substrate transporter"/>
    <property type="match status" value="1"/>
</dbReference>
<name>A0A1H4ETE4_9BACT</name>
<feature type="transmembrane region" description="Helical" evidence="8">
    <location>
        <begin position="152"/>
        <end position="175"/>
    </location>
</feature>
<dbReference type="PROSITE" id="PS00216">
    <property type="entry name" value="SUGAR_TRANSPORT_1"/>
    <property type="match status" value="2"/>
</dbReference>
<evidence type="ECO:0000256" key="6">
    <source>
        <dbReference type="ARBA" id="ARBA00023136"/>
    </source>
</evidence>
<evidence type="ECO:0000259" key="9">
    <source>
        <dbReference type="PROSITE" id="PS50850"/>
    </source>
</evidence>
<feature type="transmembrane region" description="Helical" evidence="8">
    <location>
        <begin position="331"/>
        <end position="351"/>
    </location>
</feature>
<feature type="transmembrane region" description="Helical" evidence="8">
    <location>
        <begin position="181"/>
        <end position="203"/>
    </location>
</feature>
<dbReference type="NCBIfam" id="TIGR00879">
    <property type="entry name" value="SP"/>
    <property type="match status" value="1"/>
</dbReference>
<dbReference type="GO" id="GO:0016020">
    <property type="term" value="C:membrane"/>
    <property type="evidence" value="ECO:0007669"/>
    <property type="project" value="UniProtKB-SubCell"/>
</dbReference>
<organism evidence="10 11">
    <name type="scientific">Chitinophaga terrae</name>
    <name type="common">ex Kim and Jung 2007</name>
    <dbReference type="NCBI Taxonomy" id="408074"/>
    <lineage>
        <taxon>Bacteria</taxon>
        <taxon>Pseudomonadati</taxon>
        <taxon>Bacteroidota</taxon>
        <taxon>Chitinophagia</taxon>
        <taxon>Chitinophagales</taxon>
        <taxon>Chitinophagaceae</taxon>
        <taxon>Chitinophaga</taxon>
    </lineage>
</organism>
<reference evidence="11" key="1">
    <citation type="submission" date="2016-10" db="EMBL/GenBank/DDBJ databases">
        <authorList>
            <person name="Varghese N."/>
            <person name="Submissions S."/>
        </authorList>
    </citation>
    <scope>NUCLEOTIDE SEQUENCE [LARGE SCALE GENOMIC DNA]</scope>
    <source>
        <strain evidence="11">DSM 23920</strain>
    </source>
</reference>
<sequence length="473" mass="51773">MNEELPGVIFRPSKVIYFNVMKNRLLFWSIVIALGGLLFGMDVAVISGAEQQIQHIWNLSDVVHGQALAAALYGTIIGALLGGIPAERYGRKKVLLWIGIIFFISSVGSALAHDVITFMVFRFIGGLGVGASSVVAPMFISEIAPAKSRGKLVATFQFNIVFGILLAYFSNFLLASQGDEAWRWMLGVLAIPAALFVALLFFVPESPRWLMVHRNDYTAARKILEVSDPEGVDDAIQAIRQEVEADKKKASLSAFFSKRYARPIIMAVLVAMFNQLSGINAIIYFAPRVFELAGLGKSAAFLQSAGVGLVNMIFTMLGLRLIDQLGRRSLMLIGSIGYIISLGAIAAAFYFQYLGGMVVPVLVFLFIASHAIGQGAVIWVFISEIFPNQVRSYGQSLGSSVHWIMAAIITSVFPFFANNPAIGPAKIFLFFMVMMTAQLLWVLFRMPETKGVSLEEMEEKLGVKNTESATQPV</sequence>
<dbReference type="InterPro" id="IPR005829">
    <property type="entry name" value="Sugar_transporter_CS"/>
</dbReference>
<dbReference type="Gene3D" id="1.20.1250.20">
    <property type="entry name" value="MFS general substrate transporter like domains"/>
    <property type="match status" value="1"/>
</dbReference>
<dbReference type="PROSITE" id="PS50850">
    <property type="entry name" value="MFS"/>
    <property type="match status" value="1"/>
</dbReference>
<dbReference type="InterPro" id="IPR005828">
    <property type="entry name" value="MFS_sugar_transport-like"/>
</dbReference>
<dbReference type="STRING" id="408074.SAMN05660909_03911"/>
<dbReference type="PRINTS" id="PR00171">
    <property type="entry name" value="SUGRTRNSPORT"/>
</dbReference>
<dbReference type="PANTHER" id="PTHR48020">
    <property type="entry name" value="PROTON MYO-INOSITOL COTRANSPORTER"/>
    <property type="match status" value="1"/>
</dbReference>
<feature type="transmembrane region" description="Helical" evidence="8">
    <location>
        <begin position="403"/>
        <end position="421"/>
    </location>
</feature>
<dbReference type="InterPro" id="IPR003663">
    <property type="entry name" value="Sugar/inositol_transpt"/>
</dbReference>
<feature type="transmembrane region" description="Helical" evidence="8">
    <location>
        <begin position="25"/>
        <end position="47"/>
    </location>
</feature>
<evidence type="ECO:0000256" key="1">
    <source>
        <dbReference type="ARBA" id="ARBA00004141"/>
    </source>
</evidence>
<evidence type="ECO:0000256" key="8">
    <source>
        <dbReference type="SAM" id="Phobius"/>
    </source>
</evidence>
<keyword evidence="11" id="KW-1185">Reference proteome</keyword>
<keyword evidence="6 8" id="KW-0472">Membrane</keyword>